<comment type="cofactor">
    <cofactor evidence="2">
        <name>Zn(2+)</name>
        <dbReference type="ChEBI" id="CHEBI:29105"/>
    </cofactor>
</comment>
<evidence type="ECO:0000256" key="3">
    <source>
        <dbReference type="ARBA" id="ARBA00007823"/>
    </source>
</evidence>
<dbReference type="InParanoid" id="B3RMG1"/>
<evidence type="ECO:0000256" key="9">
    <source>
        <dbReference type="ARBA" id="ARBA00022801"/>
    </source>
</evidence>
<gene>
    <name evidence="12" type="ORF">TRIADDRAFT_53942</name>
</gene>
<dbReference type="InterPro" id="IPR036866">
    <property type="entry name" value="RibonucZ/Hydroxyglut_hydro"/>
</dbReference>
<dbReference type="RefSeq" id="XP_002109679.1">
    <property type="nucleotide sequence ID" value="XM_002109643.1"/>
</dbReference>
<name>B3RMG1_TRIAD</name>
<dbReference type="STRING" id="10228.B3RMG1"/>
<keyword evidence="10" id="KW-0862">Zinc</keyword>
<evidence type="ECO:0000256" key="4">
    <source>
        <dbReference type="ARBA" id="ARBA00012477"/>
    </source>
</evidence>
<keyword evidence="13" id="KW-1185">Reference proteome</keyword>
<sequence>MSASKLNKVYLQILGNGSKDAPASFLLFTENQRYLFNCGAGIQRIINRNRIKIHPLKLRNIFMTRADFNAVGGLPGLALTINEEDDIKTPINLWGPPSLSVNVPVTWTFNLALLGHLTFTNDTPYFQDENIKLWPVVIDDVGSSLYETSEDSEASMNKNKKMKVSEERFPTSHVYNYQNPQQPTIISYICQLSQLPGKFLNDKAEALGVPNNKLRKSLIMGQTITLRNGTVVRPEDCVGPQEPGMVFMIIHCPTLDHIPQLVGCNRFERYN</sequence>
<keyword evidence="9" id="KW-0378">Hydrolase</keyword>
<evidence type="ECO:0000256" key="1">
    <source>
        <dbReference type="ARBA" id="ARBA00000402"/>
    </source>
</evidence>
<dbReference type="OMA" id="AYAYICQ"/>
<dbReference type="Proteomes" id="UP000009022">
    <property type="component" value="Unassembled WGS sequence"/>
</dbReference>
<evidence type="ECO:0000259" key="11">
    <source>
        <dbReference type="Pfam" id="PF13691"/>
    </source>
</evidence>
<comment type="catalytic activity">
    <reaction evidence="1">
        <text>Endonucleolytic cleavage of RNA, removing extra 3' nucleotides from tRNA precursor, generating 3' termini of tRNAs. A 3'-hydroxy group is left at the tRNA terminus and a 5'-phosphoryl group is left at the trailer molecule.</text>
        <dbReference type="EC" id="3.1.26.11"/>
    </reaction>
</comment>
<proteinExistence type="inferred from homology"/>
<keyword evidence="7" id="KW-0479">Metal-binding</keyword>
<evidence type="ECO:0000313" key="12">
    <source>
        <dbReference type="EMBL" id="EDV27845.1"/>
    </source>
</evidence>
<dbReference type="AlphaFoldDB" id="B3RMG1"/>
<evidence type="ECO:0000256" key="2">
    <source>
        <dbReference type="ARBA" id="ARBA00001947"/>
    </source>
</evidence>
<dbReference type="EMBL" id="DS985242">
    <property type="protein sequence ID" value="EDV27845.1"/>
    <property type="molecule type" value="Genomic_DNA"/>
</dbReference>
<dbReference type="GO" id="GO:0046872">
    <property type="term" value="F:metal ion binding"/>
    <property type="evidence" value="ECO:0007669"/>
    <property type="project" value="UniProtKB-KW"/>
</dbReference>
<dbReference type="OrthoDB" id="527344at2759"/>
<evidence type="ECO:0000256" key="6">
    <source>
        <dbReference type="ARBA" id="ARBA00022722"/>
    </source>
</evidence>
<dbReference type="InterPro" id="IPR047151">
    <property type="entry name" value="RNZ2-like"/>
</dbReference>
<protein>
    <recommendedName>
        <fullName evidence="4">ribonuclease Z</fullName>
        <ecNumber evidence="4">3.1.26.11</ecNumber>
    </recommendedName>
</protein>
<keyword evidence="8" id="KW-0255">Endonuclease</keyword>
<feature type="domain" description="tRNase Z endonuclease" evidence="11">
    <location>
        <begin position="12"/>
        <end position="73"/>
    </location>
</feature>
<dbReference type="KEGG" id="tad:TRIADDRAFT_53942"/>
<dbReference type="SUPFAM" id="SSF56281">
    <property type="entry name" value="Metallo-hydrolase/oxidoreductase"/>
    <property type="match status" value="1"/>
</dbReference>
<evidence type="ECO:0000256" key="8">
    <source>
        <dbReference type="ARBA" id="ARBA00022759"/>
    </source>
</evidence>
<dbReference type="eggNOG" id="KOG2121">
    <property type="taxonomic scope" value="Eukaryota"/>
</dbReference>
<dbReference type="HOGENOM" id="CLU_083181_0_0_1"/>
<comment type="similarity">
    <text evidence="3">Belongs to the RNase Z family.</text>
</comment>
<dbReference type="Gene3D" id="3.60.15.10">
    <property type="entry name" value="Ribonuclease Z/Hydroxyacylglutathione hydrolase-like"/>
    <property type="match status" value="1"/>
</dbReference>
<dbReference type="CTD" id="6751408"/>
<keyword evidence="5" id="KW-0819">tRNA processing</keyword>
<accession>B3RMG1</accession>
<dbReference type="GeneID" id="6751408"/>
<dbReference type="InterPro" id="IPR027794">
    <property type="entry name" value="tRNase_Z_dom"/>
</dbReference>
<evidence type="ECO:0000256" key="10">
    <source>
        <dbReference type="ARBA" id="ARBA00022833"/>
    </source>
</evidence>
<dbReference type="EC" id="3.1.26.11" evidence="4"/>
<dbReference type="GO" id="GO:0042781">
    <property type="term" value="F:3'-tRNA processing endoribonuclease activity"/>
    <property type="evidence" value="ECO:0007669"/>
    <property type="project" value="UniProtKB-EC"/>
</dbReference>
<dbReference type="PhylomeDB" id="B3RMG1"/>
<dbReference type="PANTHER" id="PTHR12553:SF49">
    <property type="entry name" value="ZINC PHOSPHODIESTERASE ELAC PROTEIN 2"/>
    <property type="match status" value="1"/>
</dbReference>
<evidence type="ECO:0000313" key="13">
    <source>
        <dbReference type="Proteomes" id="UP000009022"/>
    </source>
</evidence>
<dbReference type="PANTHER" id="PTHR12553">
    <property type="entry name" value="ZINC PHOSPHODIESTERASE ELAC PROTEIN 2"/>
    <property type="match status" value="1"/>
</dbReference>
<evidence type="ECO:0000256" key="5">
    <source>
        <dbReference type="ARBA" id="ARBA00022694"/>
    </source>
</evidence>
<dbReference type="Pfam" id="PF13691">
    <property type="entry name" value="Lactamase_B_4"/>
    <property type="match status" value="1"/>
</dbReference>
<keyword evidence="6" id="KW-0540">Nuclease</keyword>
<organism evidence="12 13">
    <name type="scientific">Trichoplax adhaerens</name>
    <name type="common">Trichoplax reptans</name>
    <dbReference type="NCBI Taxonomy" id="10228"/>
    <lineage>
        <taxon>Eukaryota</taxon>
        <taxon>Metazoa</taxon>
        <taxon>Placozoa</taxon>
        <taxon>Uniplacotomia</taxon>
        <taxon>Trichoplacea</taxon>
        <taxon>Trichoplacidae</taxon>
        <taxon>Trichoplax</taxon>
    </lineage>
</organism>
<reference evidence="12 13" key="1">
    <citation type="journal article" date="2008" name="Nature">
        <title>The Trichoplax genome and the nature of placozoans.</title>
        <authorList>
            <person name="Srivastava M."/>
            <person name="Begovic E."/>
            <person name="Chapman J."/>
            <person name="Putnam N.H."/>
            <person name="Hellsten U."/>
            <person name="Kawashima T."/>
            <person name="Kuo A."/>
            <person name="Mitros T."/>
            <person name="Salamov A."/>
            <person name="Carpenter M.L."/>
            <person name="Signorovitch A.Y."/>
            <person name="Moreno M.A."/>
            <person name="Kamm K."/>
            <person name="Grimwood J."/>
            <person name="Schmutz J."/>
            <person name="Shapiro H."/>
            <person name="Grigoriev I.V."/>
            <person name="Buss L.W."/>
            <person name="Schierwater B."/>
            <person name="Dellaporta S.L."/>
            <person name="Rokhsar D.S."/>
        </authorList>
    </citation>
    <scope>NUCLEOTIDE SEQUENCE [LARGE SCALE GENOMIC DNA]</scope>
    <source>
        <strain evidence="12 13">Grell-BS-1999</strain>
    </source>
</reference>
<evidence type="ECO:0000256" key="7">
    <source>
        <dbReference type="ARBA" id="ARBA00022723"/>
    </source>
</evidence>